<dbReference type="InterPro" id="IPR016966">
    <property type="entry name" value="Thiamin_pyrophosphokinase_euk"/>
</dbReference>
<dbReference type="SUPFAM" id="SSF63999">
    <property type="entry name" value="Thiamin pyrophosphokinase, catalytic domain"/>
    <property type="match status" value="1"/>
</dbReference>
<dbReference type="NCBIfam" id="TIGR01378">
    <property type="entry name" value="thi_PPkinase"/>
    <property type="match status" value="1"/>
</dbReference>
<comment type="catalytic activity">
    <reaction evidence="10">
        <text>thiamine + ATP = thiamine diphosphate + AMP + H(+)</text>
        <dbReference type="Rhea" id="RHEA:11576"/>
        <dbReference type="ChEBI" id="CHEBI:15378"/>
        <dbReference type="ChEBI" id="CHEBI:18385"/>
        <dbReference type="ChEBI" id="CHEBI:30616"/>
        <dbReference type="ChEBI" id="CHEBI:58937"/>
        <dbReference type="ChEBI" id="CHEBI:456215"/>
        <dbReference type="EC" id="2.7.6.2"/>
    </reaction>
</comment>
<evidence type="ECO:0000256" key="6">
    <source>
        <dbReference type="ARBA" id="ARBA00022741"/>
    </source>
</evidence>
<evidence type="ECO:0000256" key="8">
    <source>
        <dbReference type="ARBA" id="ARBA00022840"/>
    </source>
</evidence>
<dbReference type="UniPathway" id="UPA00060">
    <property type="reaction ID" value="UER00597"/>
</dbReference>
<dbReference type="PIRSF" id="PIRSF031057">
    <property type="entry name" value="Thiamin_pyrophosphokinase"/>
    <property type="match status" value="1"/>
</dbReference>
<evidence type="ECO:0000256" key="2">
    <source>
        <dbReference type="ARBA" id="ARBA00005078"/>
    </source>
</evidence>
<name>A0A2I0VJY3_9ASPA</name>
<dbReference type="FunFam" id="2.60.120.320:FF:000001">
    <property type="entry name" value="Thiamine pyrophosphokinase"/>
    <property type="match status" value="1"/>
</dbReference>
<dbReference type="STRING" id="906689.A0A2I0VJY3"/>
<dbReference type="OrthoDB" id="25149at2759"/>
<dbReference type="InterPro" id="IPR036759">
    <property type="entry name" value="TPK_catalytic_sf"/>
</dbReference>
<evidence type="ECO:0000256" key="10">
    <source>
        <dbReference type="ARBA" id="ARBA00050868"/>
    </source>
</evidence>
<dbReference type="GO" id="GO:0005524">
    <property type="term" value="F:ATP binding"/>
    <property type="evidence" value="ECO:0007669"/>
    <property type="project" value="UniProtKB-UniRule"/>
</dbReference>
<evidence type="ECO:0000256" key="7">
    <source>
        <dbReference type="ARBA" id="ARBA00022777"/>
    </source>
</evidence>
<dbReference type="AlphaFoldDB" id="A0A2I0VJY3"/>
<dbReference type="Pfam" id="PF04263">
    <property type="entry name" value="TPK_catalytic"/>
    <property type="match status" value="1"/>
</dbReference>
<dbReference type="PANTHER" id="PTHR13622">
    <property type="entry name" value="THIAMIN PYROPHOSPHOKINASE"/>
    <property type="match status" value="1"/>
</dbReference>
<keyword evidence="8 11" id="KW-0067">ATP-binding</keyword>
<dbReference type="SMART" id="SM00983">
    <property type="entry name" value="TPK_B1_binding"/>
    <property type="match status" value="1"/>
</dbReference>
<evidence type="ECO:0000259" key="12">
    <source>
        <dbReference type="SMART" id="SM00983"/>
    </source>
</evidence>
<dbReference type="GO" id="GO:0030975">
    <property type="term" value="F:thiamine binding"/>
    <property type="evidence" value="ECO:0007669"/>
    <property type="project" value="UniProtKB-UniRule"/>
</dbReference>
<keyword evidence="5 11" id="KW-0808">Transferase</keyword>
<dbReference type="CDD" id="cd07995">
    <property type="entry name" value="TPK"/>
    <property type="match status" value="1"/>
</dbReference>
<protein>
    <recommendedName>
        <fullName evidence="11">Thiamine pyrophosphokinase</fullName>
        <ecNumber evidence="11">2.7.6.2</ecNumber>
    </recommendedName>
</protein>
<sequence>MEPMRHASAFLLPSSVEIADALSSPAYALVVLNQPLPRFAPLLWERAKLRVCADGGANRVFDGMPELFPDKDPGEVRFKYKPDAIKGDLDSIRAEVKDYYTDLGVKIVDESQDQETTDLHKCVAFIRDYTPILEKSNLHILVVGALGGRFDHEIGNINVLYYFSNMRIILLSDDCLIYLLPKTHRHEIYIESSVEGPHCGLIPVGTSSASTTTTGLQWDLSETGMHFGGLVSTSNIVREKKVTVHSDTDLLWTISIRKSS</sequence>
<dbReference type="InterPro" id="IPR007373">
    <property type="entry name" value="Thiamin_PyroPKinase_B1-bd"/>
</dbReference>
<evidence type="ECO:0000313" key="14">
    <source>
        <dbReference type="Proteomes" id="UP000233837"/>
    </source>
</evidence>
<organism evidence="13 14">
    <name type="scientific">Dendrobium catenatum</name>
    <dbReference type="NCBI Taxonomy" id="906689"/>
    <lineage>
        <taxon>Eukaryota</taxon>
        <taxon>Viridiplantae</taxon>
        <taxon>Streptophyta</taxon>
        <taxon>Embryophyta</taxon>
        <taxon>Tracheophyta</taxon>
        <taxon>Spermatophyta</taxon>
        <taxon>Magnoliopsida</taxon>
        <taxon>Liliopsida</taxon>
        <taxon>Asparagales</taxon>
        <taxon>Orchidaceae</taxon>
        <taxon>Epidendroideae</taxon>
        <taxon>Malaxideae</taxon>
        <taxon>Dendrobiinae</taxon>
        <taxon>Dendrobium</taxon>
    </lineage>
</organism>
<dbReference type="GO" id="GO:0016301">
    <property type="term" value="F:kinase activity"/>
    <property type="evidence" value="ECO:0007669"/>
    <property type="project" value="UniProtKB-UniRule"/>
</dbReference>
<dbReference type="EMBL" id="KZ503465">
    <property type="protein sequence ID" value="PKU63726.1"/>
    <property type="molecule type" value="Genomic_DNA"/>
</dbReference>
<dbReference type="SUPFAM" id="SSF63862">
    <property type="entry name" value="Thiamin pyrophosphokinase, substrate-binding domain"/>
    <property type="match status" value="1"/>
</dbReference>
<evidence type="ECO:0000256" key="5">
    <source>
        <dbReference type="ARBA" id="ARBA00022679"/>
    </source>
</evidence>
<evidence type="ECO:0000256" key="9">
    <source>
        <dbReference type="ARBA" id="ARBA00025120"/>
    </source>
</evidence>
<dbReference type="GO" id="GO:0006772">
    <property type="term" value="P:thiamine metabolic process"/>
    <property type="evidence" value="ECO:0007669"/>
    <property type="project" value="InterPro"/>
</dbReference>
<dbReference type="FunFam" id="3.40.50.10240:FF:000001">
    <property type="entry name" value="Thiamine pyrophosphokinase"/>
    <property type="match status" value="1"/>
</dbReference>
<evidence type="ECO:0000256" key="11">
    <source>
        <dbReference type="PIRNR" id="PIRNR031057"/>
    </source>
</evidence>
<evidence type="ECO:0000256" key="1">
    <source>
        <dbReference type="ARBA" id="ARBA00004514"/>
    </source>
</evidence>
<evidence type="ECO:0000256" key="4">
    <source>
        <dbReference type="ARBA" id="ARBA00022490"/>
    </source>
</evidence>
<accession>A0A2I0VJY3</accession>
<dbReference type="GO" id="GO:0004788">
    <property type="term" value="F:thiamine diphosphokinase activity"/>
    <property type="evidence" value="ECO:0007669"/>
    <property type="project" value="UniProtKB-UniRule"/>
</dbReference>
<evidence type="ECO:0000313" key="13">
    <source>
        <dbReference type="EMBL" id="PKU63726.1"/>
    </source>
</evidence>
<keyword evidence="14" id="KW-1185">Reference proteome</keyword>
<reference evidence="13 14" key="1">
    <citation type="journal article" date="2016" name="Sci. Rep.">
        <title>The Dendrobium catenatum Lindl. genome sequence provides insights into polysaccharide synthase, floral development and adaptive evolution.</title>
        <authorList>
            <person name="Zhang G.Q."/>
            <person name="Xu Q."/>
            <person name="Bian C."/>
            <person name="Tsai W.C."/>
            <person name="Yeh C.M."/>
            <person name="Liu K.W."/>
            <person name="Yoshida K."/>
            <person name="Zhang L.S."/>
            <person name="Chang S.B."/>
            <person name="Chen F."/>
            <person name="Shi Y."/>
            <person name="Su Y.Y."/>
            <person name="Zhang Y.Q."/>
            <person name="Chen L.J."/>
            <person name="Yin Y."/>
            <person name="Lin M."/>
            <person name="Huang H."/>
            <person name="Deng H."/>
            <person name="Wang Z.W."/>
            <person name="Zhu S.L."/>
            <person name="Zhao X."/>
            <person name="Deng C."/>
            <person name="Niu S.C."/>
            <person name="Huang J."/>
            <person name="Wang M."/>
            <person name="Liu G.H."/>
            <person name="Yang H.J."/>
            <person name="Xiao X.J."/>
            <person name="Hsiao Y.Y."/>
            <person name="Wu W.L."/>
            <person name="Chen Y.Y."/>
            <person name="Mitsuda N."/>
            <person name="Ohme-Takagi M."/>
            <person name="Luo Y.B."/>
            <person name="Van de Peer Y."/>
            <person name="Liu Z.J."/>
        </authorList>
    </citation>
    <scope>NUCLEOTIDE SEQUENCE [LARGE SCALE GENOMIC DNA]</scope>
    <source>
        <tissue evidence="13">The whole plant</tissue>
    </source>
</reference>
<keyword evidence="4" id="KW-0963">Cytoplasm</keyword>
<comment type="pathway">
    <text evidence="2 11">Cofactor biosynthesis; thiamine diphosphate biosynthesis; thiamine diphosphate from thiamine: step 1/1.</text>
</comment>
<comment type="subcellular location">
    <subcellularLocation>
        <location evidence="1">Cytoplasm</location>
        <location evidence="1">Cytosol</location>
    </subcellularLocation>
</comment>
<dbReference type="Proteomes" id="UP000233837">
    <property type="component" value="Unassembled WGS sequence"/>
</dbReference>
<keyword evidence="7 11" id="KW-0418">Kinase</keyword>
<feature type="domain" description="Thiamin pyrophosphokinase thiamin-binding" evidence="12">
    <location>
        <begin position="184"/>
        <end position="250"/>
    </location>
</feature>
<dbReference type="Pfam" id="PF04265">
    <property type="entry name" value="TPK_B1_binding"/>
    <property type="match status" value="1"/>
</dbReference>
<reference evidence="13 14" key="2">
    <citation type="journal article" date="2017" name="Nature">
        <title>The Apostasia genome and the evolution of orchids.</title>
        <authorList>
            <person name="Zhang G.Q."/>
            <person name="Liu K.W."/>
            <person name="Li Z."/>
            <person name="Lohaus R."/>
            <person name="Hsiao Y.Y."/>
            <person name="Niu S.C."/>
            <person name="Wang J.Y."/>
            <person name="Lin Y.C."/>
            <person name="Xu Q."/>
            <person name="Chen L.J."/>
            <person name="Yoshida K."/>
            <person name="Fujiwara S."/>
            <person name="Wang Z.W."/>
            <person name="Zhang Y.Q."/>
            <person name="Mitsuda N."/>
            <person name="Wang M."/>
            <person name="Liu G.H."/>
            <person name="Pecoraro L."/>
            <person name="Huang H.X."/>
            <person name="Xiao X.J."/>
            <person name="Lin M."/>
            <person name="Wu X.Y."/>
            <person name="Wu W.L."/>
            <person name="Chen Y.Y."/>
            <person name="Chang S.B."/>
            <person name="Sakamoto S."/>
            <person name="Ohme-Takagi M."/>
            <person name="Yagi M."/>
            <person name="Zeng S.J."/>
            <person name="Shen C.Y."/>
            <person name="Yeh C.M."/>
            <person name="Luo Y.B."/>
            <person name="Tsai W.C."/>
            <person name="Van de Peer Y."/>
            <person name="Liu Z.J."/>
        </authorList>
    </citation>
    <scope>NUCLEOTIDE SEQUENCE [LARGE SCALE GENOMIC DNA]</scope>
    <source>
        <tissue evidence="13">The whole plant</tissue>
    </source>
</reference>
<keyword evidence="6 11" id="KW-0547">Nucleotide-binding</keyword>
<gene>
    <name evidence="13" type="ORF">MA16_Dca014286</name>
</gene>
<dbReference type="GO" id="GO:0009229">
    <property type="term" value="P:thiamine diphosphate biosynthetic process"/>
    <property type="evidence" value="ECO:0007669"/>
    <property type="project" value="UniProtKB-UniRule"/>
</dbReference>
<dbReference type="InterPro" id="IPR006282">
    <property type="entry name" value="Thi_PPkinase"/>
</dbReference>
<dbReference type="InterPro" id="IPR007371">
    <property type="entry name" value="TPK_catalytic"/>
</dbReference>
<proteinExistence type="inferred from homology"/>
<dbReference type="GO" id="GO:0005829">
    <property type="term" value="C:cytosol"/>
    <property type="evidence" value="ECO:0007669"/>
    <property type="project" value="UniProtKB-SubCell"/>
</dbReference>
<comment type="function">
    <text evidence="9">Catalyzes the phosphorylation of thiamine to thiamine pyrophosphate (TPP). TPP is an active cofactor for enzymes involved in glycolysis and energy production. Plant leaves require high levels of TPP for photosynthesis and carbohydrate metabolism.</text>
</comment>
<dbReference type="InterPro" id="IPR036371">
    <property type="entry name" value="TPK_B1-bd_sf"/>
</dbReference>
<dbReference type="Gene3D" id="2.60.120.320">
    <property type="entry name" value="Thiamin pyrophosphokinase, thiamin-binding domain"/>
    <property type="match status" value="1"/>
</dbReference>
<dbReference type="Gene3D" id="3.40.50.10240">
    <property type="entry name" value="Thiamin pyrophosphokinase, catalytic domain"/>
    <property type="match status" value="1"/>
</dbReference>
<evidence type="ECO:0000256" key="3">
    <source>
        <dbReference type="ARBA" id="ARBA00006785"/>
    </source>
</evidence>
<dbReference type="PANTHER" id="PTHR13622:SF8">
    <property type="entry name" value="THIAMIN PYROPHOSPHOKINASE 1"/>
    <property type="match status" value="1"/>
</dbReference>
<comment type="similarity">
    <text evidence="3 11">Belongs to the thiamine pyrophosphokinase family.</text>
</comment>
<dbReference type="EC" id="2.7.6.2" evidence="11"/>